<dbReference type="InterPro" id="IPR053234">
    <property type="entry name" value="RPM1_Interactor"/>
</dbReference>
<evidence type="ECO:0000313" key="2">
    <source>
        <dbReference type="Proteomes" id="UP000236291"/>
    </source>
</evidence>
<dbReference type="EMBL" id="ASHM01015455">
    <property type="protein sequence ID" value="PNX97353.1"/>
    <property type="molecule type" value="Genomic_DNA"/>
</dbReference>
<accession>A0A2K3N2T1</accession>
<proteinExistence type="predicted"/>
<dbReference type="PANTHER" id="PTHR33443">
    <property type="entry name" value="ZGC:112980"/>
    <property type="match status" value="1"/>
</dbReference>
<protein>
    <submittedName>
        <fullName evidence="1">Uncharacterized protein</fullName>
    </submittedName>
</protein>
<dbReference type="ExpressionAtlas" id="A0A2K3N2T1">
    <property type="expression patterns" value="baseline"/>
</dbReference>
<dbReference type="Proteomes" id="UP000236291">
    <property type="component" value="Unassembled WGS sequence"/>
</dbReference>
<reference evidence="1 2" key="2">
    <citation type="journal article" date="2017" name="Front. Plant Sci.">
        <title>Gene Classification and Mining of Molecular Markers Useful in Red Clover (Trifolium pratense) Breeding.</title>
        <authorList>
            <person name="Istvanek J."/>
            <person name="Dluhosova J."/>
            <person name="Dluhos P."/>
            <person name="Patkova L."/>
            <person name="Nedelnik J."/>
            <person name="Repkova J."/>
        </authorList>
    </citation>
    <scope>NUCLEOTIDE SEQUENCE [LARGE SCALE GENOMIC DNA]</scope>
    <source>
        <strain evidence="2">cv. Tatra</strain>
        <tissue evidence="1">Young leaves</tissue>
    </source>
</reference>
<dbReference type="AlphaFoldDB" id="A0A2K3N2T1"/>
<reference evidence="1 2" key="1">
    <citation type="journal article" date="2014" name="Am. J. Bot.">
        <title>Genome assembly and annotation for red clover (Trifolium pratense; Fabaceae).</title>
        <authorList>
            <person name="Istvanek J."/>
            <person name="Jaros M."/>
            <person name="Krenek A."/>
            <person name="Repkova J."/>
        </authorList>
    </citation>
    <scope>NUCLEOTIDE SEQUENCE [LARGE SCALE GENOMIC DNA]</scope>
    <source>
        <strain evidence="2">cv. Tatra</strain>
        <tissue evidence="1">Young leaves</tissue>
    </source>
</reference>
<dbReference type="PANTHER" id="PTHR33443:SF30">
    <property type="entry name" value="SARCOSINE DEHYDROGENASE-2C PROTEIN"/>
    <property type="match status" value="1"/>
</dbReference>
<evidence type="ECO:0000313" key="1">
    <source>
        <dbReference type="EMBL" id="PNX97353.1"/>
    </source>
</evidence>
<gene>
    <name evidence="1" type="ORF">L195_g020581</name>
</gene>
<comment type="caution">
    <text evidence="1">The sequence shown here is derived from an EMBL/GenBank/DDBJ whole genome shotgun (WGS) entry which is preliminary data.</text>
</comment>
<name>A0A2K3N2T1_TRIPR</name>
<sequence>MTTKKKSRRRTPVRSEPQVVIDESPIRVIACLKKIDDIKRFEETDDCFILGFDPTDTTPIDVSSKPQSKDADDDLCVLGEKGKVAVECWSWANLAWADPGGYGS</sequence>
<organism evidence="1 2">
    <name type="scientific">Trifolium pratense</name>
    <name type="common">Red clover</name>
    <dbReference type="NCBI Taxonomy" id="57577"/>
    <lineage>
        <taxon>Eukaryota</taxon>
        <taxon>Viridiplantae</taxon>
        <taxon>Streptophyta</taxon>
        <taxon>Embryophyta</taxon>
        <taxon>Tracheophyta</taxon>
        <taxon>Spermatophyta</taxon>
        <taxon>Magnoliopsida</taxon>
        <taxon>eudicotyledons</taxon>
        <taxon>Gunneridae</taxon>
        <taxon>Pentapetalae</taxon>
        <taxon>rosids</taxon>
        <taxon>fabids</taxon>
        <taxon>Fabales</taxon>
        <taxon>Fabaceae</taxon>
        <taxon>Papilionoideae</taxon>
        <taxon>50 kb inversion clade</taxon>
        <taxon>NPAAA clade</taxon>
        <taxon>Hologalegina</taxon>
        <taxon>IRL clade</taxon>
        <taxon>Trifolieae</taxon>
        <taxon>Trifolium</taxon>
    </lineage>
</organism>